<dbReference type="RefSeq" id="XP_052946091.1">
    <property type="nucleotide sequence ID" value="XM_053088736.1"/>
</dbReference>
<dbReference type="AlphaFoldDB" id="A0AA38LW37"/>
<reference evidence="2" key="1">
    <citation type="journal article" date="2022" name="G3 (Bethesda)">
        <title>High quality genome of the basidiomycete yeast Dioszegia hungarica PDD-24b-2 isolated from cloud water.</title>
        <authorList>
            <person name="Jarrige D."/>
            <person name="Haridas S."/>
            <person name="Bleykasten-Grosshans C."/>
            <person name="Joly M."/>
            <person name="Nadalig T."/>
            <person name="Sancelme M."/>
            <person name="Vuilleumier S."/>
            <person name="Grigoriev I.V."/>
            <person name="Amato P."/>
            <person name="Bringel F."/>
        </authorList>
    </citation>
    <scope>NUCLEOTIDE SEQUENCE</scope>
    <source>
        <strain evidence="2">PDD-24b-2</strain>
    </source>
</reference>
<evidence type="ECO:0000313" key="3">
    <source>
        <dbReference type="Proteomes" id="UP001164286"/>
    </source>
</evidence>
<dbReference type="Proteomes" id="UP001164286">
    <property type="component" value="Unassembled WGS sequence"/>
</dbReference>
<feature type="region of interest" description="Disordered" evidence="1">
    <location>
        <begin position="175"/>
        <end position="211"/>
    </location>
</feature>
<evidence type="ECO:0000256" key="1">
    <source>
        <dbReference type="SAM" id="MobiDB-lite"/>
    </source>
</evidence>
<keyword evidence="3" id="KW-1185">Reference proteome</keyword>
<accession>A0AA38LW37</accession>
<protein>
    <submittedName>
        <fullName evidence="2">Uncharacterized protein</fullName>
    </submittedName>
</protein>
<dbReference type="EMBL" id="JAKWFO010000005">
    <property type="protein sequence ID" value="KAI9636314.1"/>
    <property type="molecule type" value="Genomic_DNA"/>
</dbReference>
<feature type="compositionally biased region" description="Basic and acidic residues" evidence="1">
    <location>
        <begin position="175"/>
        <end position="185"/>
    </location>
</feature>
<comment type="caution">
    <text evidence="2">The sequence shown here is derived from an EMBL/GenBank/DDBJ whole genome shotgun (WGS) entry which is preliminary data.</text>
</comment>
<organism evidence="2 3">
    <name type="scientific">Dioszegia hungarica</name>
    <dbReference type="NCBI Taxonomy" id="4972"/>
    <lineage>
        <taxon>Eukaryota</taxon>
        <taxon>Fungi</taxon>
        <taxon>Dikarya</taxon>
        <taxon>Basidiomycota</taxon>
        <taxon>Agaricomycotina</taxon>
        <taxon>Tremellomycetes</taxon>
        <taxon>Tremellales</taxon>
        <taxon>Bulleribasidiaceae</taxon>
        <taxon>Dioszegia</taxon>
    </lineage>
</organism>
<sequence length="211" mass="23948">MSSTSSTELLPDALSGTVERGDLAYNGRIVYHATGLQEDCTITASRKFPLHKAQALPLRLHSTENLDQMLKDLHYKYHANSGWSPRQHARWMTFTLIQCSKLQDRLTQATRGQGRAYFPPSRSLDDADTTAKTFAEHVAGLEKLPNATLRKMIRIEKRDLDSILDELYIRRLECSTRPRASEKNPDGQAGPWRSLSEERSTPDSAPKNWRP</sequence>
<name>A0AA38LW37_9TREE</name>
<evidence type="ECO:0000313" key="2">
    <source>
        <dbReference type="EMBL" id="KAI9636314.1"/>
    </source>
</evidence>
<gene>
    <name evidence="2" type="ORF">MKK02DRAFT_33537</name>
</gene>
<proteinExistence type="predicted"/>
<dbReference type="GeneID" id="77727941"/>